<evidence type="ECO:0000259" key="3">
    <source>
        <dbReference type="PROSITE" id="PS51462"/>
    </source>
</evidence>
<dbReference type="CDD" id="cd18882">
    <property type="entry name" value="NUDIX_Hydrolase"/>
    <property type="match status" value="1"/>
</dbReference>
<dbReference type="InterPro" id="IPR000086">
    <property type="entry name" value="NUDIX_hydrolase_dom"/>
</dbReference>
<dbReference type="PANTHER" id="PTHR43046">
    <property type="entry name" value="GDP-MANNOSE MANNOSYL HYDROLASE"/>
    <property type="match status" value="1"/>
</dbReference>
<sequence length="151" mass="16845">MIHVACTFLIDRTGAVLLQLRDDKAPYYPNVWGLPGGAIEDGETPQEGATRELWEETELRPDEPLRLFACQELPEQNRTKNYFYGVTSADQEDVVLGEGAAMLFIPAKEVLDRPFTPGSTEMIERFLSSPEYRAILESHVGAAPEKSSTLD</sequence>
<evidence type="ECO:0000313" key="5">
    <source>
        <dbReference type="Proteomes" id="UP000612282"/>
    </source>
</evidence>
<dbReference type="Gene3D" id="3.90.79.10">
    <property type="entry name" value="Nucleoside Triphosphate Pyrophosphohydrolase"/>
    <property type="match status" value="1"/>
</dbReference>
<dbReference type="Proteomes" id="UP000612282">
    <property type="component" value="Unassembled WGS sequence"/>
</dbReference>
<dbReference type="PRINTS" id="PR00502">
    <property type="entry name" value="NUDIXFAMILY"/>
</dbReference>
<keyword evidence="2" id="KW-0378">Hydrolase</keyword>
<dbReference type="PANTHER" id="PTHR43046:SF2">
    <property type="entry name" value="8-OXO-DGTP DIPHOSPHATASE-RELATED"/>
    <property type="match status" value="1"/>
</dbReference>
<dbReference type="RefSeq" id="WP_203796748.1">
    <property type="nucleotide sequence ID" value="NZ_BAAAQE010000026.1"/>
</dbReference>
<evidence type="ECO:0000313" key="4">
    <source>
        <dbReference type="EMBL" id="GID55463.1"/>
    </source>
</evidence>
<reference evidence="4 5" key="1">
    <citation type="submission" date="2021-01" db="EMBL/GenBank/DDBJ databases">
        <title>Whole genome shotgun sequence of Actinoplanes couchii NBRC 106145.</title>
        <authorList>
            <person name="Komaki H."/>
            <person name="Tamura T."/>
        </authorList>
    </citation>
    <scope>NUCLEOTIDE SEQUENCE [LARGE SCALE GENOMIC DNA]</scope>
    <source>
        <strain evidence="4 5">NBRC 106145</strain>
    </source>
</reference>
<comment type="caution">
    <text evidence="4">The sequence shown here is derived from an EMBL/GenBank/DDBJ whole genome shotgun (WGS) entry which is preliminary data.</text>
</comment>
<name>A0ABQ3XAC9_9ACTN</name>
<evidence type="ECO:0000256" key="2">
    <source>
        <dbReference type="ARBA" id="ARBA00022801"/>
    </source>
</evidence>
<comment type="cofactor">
    <cofactor evidence="1">
        <name>Mg(2+)</name>
        <dbReference type="ChEBI" id="CHEBI:18420"/>
    </cofactor>
</comment>
<accession>A0ABQ3XAC9</accession>
<organism evidence="4 5">
    <name type="scientific">Actinoplanes couchii</name>
    <dbReference type="NCBI Taxonomy" id="403638"/>
    <lineage>
        <taxon>Bacteria</taxon>
        <taxon>Bacillati</taxon>
        <taxon>Actinomycetota</taxon>
        <taxon>Actinomycetes</taxon>
        <taxon>Micromonosporales</taxon>
        <taxon>Micromonosporaceae</taxon>
        <taxon>Actinoplanes</taxon>
    </lineage>
</organism>
<dbReference type="Pfam" id="PF00293">
    <property type="entry name" value="NUDIX"/>
    <property type="match status" value="1"/>
</dbReference>
<protein>
    <recommendedName>
        <fullName evidence="3">Nudix hydrolase domain-containing protein</fullName>
    </recommendedName>
</protein>
<keyword evidence="5" id="KW-1185">Reference proteome</keyword>
<gene>
    <name evidence="4" type="ORF">Aco03nite_038670</name>
</gene>
<feature type="domain" description="Nudix hydrolase" evidence="3">
    <location>
        <begin position="1"/>
        <end position="128"/>
    </location>
</feature>
<dbReference type="InterPro" id="IPR015797">
    <property type="entry name" value="NUDIX_hydrolase-like_dom_sf"/>
</dbReference>
<dbReference type="PROSITE" id="PS51462">
    <property type="entry name" value="NUDIX"/>
    <property type="match status" value="1"/>
</dbReference>
<dbReference type="EMBL" id="BOMG01000049">
    <property type="protein sequence ID" value="GID55463.1"/>
    <property type="molecule type" value="Genomic_DNA"/>
</dbReference>
<dbReference type="InterPro" id="IPR020476">
    <property type="entry name" value="Nudix_hydrolase"/>
</dbReference>
<evidence type="ECO:0000256" key="1">
    <source>
        <dbReference type="ARBA" id="ARBA00001946"/>
    </source>
</evidence>
<proteinExistence type="predicted"/>
<dbReference type="SUPFAM" id="SSF55811">
    <property type="entry name" value="Nudix"/>
    <property type="match status" value="1"/>
</dbReference>